<comment type="caution">
    <text evidence="1">The sequence shown here is derived from an EMBL/GenBank/DDBJ whole genome shotgun (WGS) entry which is preliminary data.</text>
</comment>
<accession>A0A6H9YFC3</accession>
<gene>
    <name evidence="1" type="ORF">F8566_33030</name>
</gene>
<reference evidence="1 2" key="1">
    <citation type="submission" date="2019-09" db="EMBL/GenBank/DDBJ databases">
        <title>Actinomadura physcomitrii sp. nov., a novel actinomycete isolated from moss [Physcomitrium sphaericum (Ludw) Fuernr].</title>
        <authorList>
            <person name="Zhuang X."/>
            <person name="Liu C."/>
        </authorList>
    </citation>
    <scope>NUCLEOTIDE SEQUENCE [LARGE SCALE GENOMIC DNA]</scope>
    <source>
        <strain evidence="1 2">HMC1</strain>
    </source>
</reference>
<protein>
    <submittedName>
        <fullName evidence="1">Uncharacterized protein</fullName>
    </submittedName>
</protein>
<organism evidence="1 2">
    <name type="scientific">Actinomadura rudentiformis</name>
    <dbReference type="NCBI Taxonomy" id="359158"/>
    <lineage>
        <taxon>Bacteria</taxon>
        <taxon>Bacillati</taxon>
        <taxon>Actinomycetota</taxon>
        <taxon>Actinomycetes</taxon>
        <taxon>Streptosporangiales</taxon>
        <taxon>Thermomonosporaceae</taxon>
        <taxon>Actinomadura</taxon>
    </lineage>
</organism>
<dbReference type="EMBL" id="WBMT01000017">
    <property type="protein sequence ID" value="KAB2344135.1"/>
    <property type="molecule type" value="Genomic_DNA"/>
</dbReference>
<sequence>MPYFDCRGWLDGLVWLDWLAAELTGRDCSAFGDNALFQDPYEHLVFRVPVDVTAVLAGVDETRLQQYADDQLMDEHEIKMYRQLCALARLATTAGKSVYCWSAL</sequence>
<dbReference type="Proteomes" id="UP000468735">
    <property type="component" value="Unassembled WGS sequence"/>
</dbReference>
<dbReference type="AlphaFoldDB" id="A0A6H9YFC3"/>
<evidence type="ECO:0000313" key="1">
    <source>
        <dbReference type="EMBL" id="KAB2344135.1"/>
    </source>
</evidence>
<evidence type="ECO:0000313" key="2">
    <source>
        <dbReference type="Proteomes" id="UP000468735"/>
    </source>
</evidence>
<keyword evidence="2" id="KW-1185">Reference proteome</keyword>
<name>A0A6H9YFC3_9ACTN</name>
<proteinExistence type="predicted"/>
<dbReference type="RefSeq" id="WP_151565763.1">
    <property type="nucleotide sequence ID" value="NZ_WBMT01000017.1"/>
</dbReference>